<feature type="compositionally biased region" description="Pro residues" evidence="1">
    <location>
        <begin position="764"/>
        <end position="776"/>
    </location>
</feature>
<feature type="compositionally biased region" description="Basic and acidic residues" evidence="1">
    <location>
        <begin position="9"/>
        <end position="20"/>
    </location>
</feature>
<comment type="caution">
    <text evidence="2">The sequence shown here is derived from an EMBL/GenBank/DDBJ whole genome shotgun (WGS) entry which is preliminary data.</text>
</comment>
<feature type="region of interest" description="Disordered" evidence="1">
    <location>
        <begin position="739"/>
        <end position="776"/>
    </location>
</feature>
<evidence type="ECO:0000313" key="3">
    <source>
        <dbReference type="Proteomes" id="UP000565715"/>
    </source>
</evidence>
<dbReference type="Proteomes" id="UP000565715">
    <property type="component" value="Unassembled WGS sequence"/>
</dbReference>
<dbReference type="AlphaFoldDB" id="A0A846XNJ2"/>
<feature type="compositionally biased region" description="Acidic residues" evidence="1">
    <location>
        <begin position="435"/>
        <end position="456"/>
    </location>
</feature>
<keyword evidence="3" id="KW-1185">Reference proteome</keyword>
<name>A0A846XNJ2_9NOCA</name>
<protein>
    <submittedName>
        <fullName evidence="2">Uncharacterized protein</fullName>
    </submittedName>
</protein>
<evidence type="ECO:0000313" key="2">
    <source>
        <dbReference type="EMBL" id="NKY36769.1"/>
    </source>
</evidence>
<dbReference type="EMBL" id="JAAXOO010000007">
    <property type="protein sequence ID" value="NKY36769.1"/>
    <property type="molecule type" value="Genomic_DNA"/>
</dbReference>
<feature type="compositionally biased region" description="Acidic residues" evidence="1">
    <location>
        <begin position="315"/>
        <end position="325"/>
    </location>
</feature>
<proteinExistence type="predicted"/>
<feature type="region of interest" description="Disordered" evidence="1">
    <location>
        <begin position="1"/>
        <end position="23"/>
    </location>
</feature>
<gene>
    <name evidence="2" type="ORF">HGA13_27400</name>
</gene>
<feature type="compositionally biased region" description="Basic and acidic residues" evidence="1">
    <location>
        <begin position="553"/>
        <end position="573"/>
    </location>
</feature>
<reference evidence="2 3" key="1">
    <citation type="submission" date="2020-04" db="EMBL/GenBank/DDBJ databases">
        <title>MicrobeNet Type strains.</title>
        <authorList>
            <person name="Nicholson A.C."/>
        </authorList>
    </citation>
    <scope>NUCLEOTIDE SEQUENCE [LARGE SCALE GENOMIC DNA]</scope>
    <source>
        <strain evidence="2 3">DSM 45078</strain>
    </source>
</reference>
<feature type="region of interest" description="Disordered" evidence="1">
    <location>
        <begin position="371"/>
        <end position="641"/>
    </location>
</feature>
<organism evidence="2 3">
    <name type="scientific">Nocardia speluncae</name>
    <dbReference type="NCBI Taxonomy" id="419477"/>
    <lineage>
        <taxon>Bacteria</taxon>
        <taxon>Bacillati</taxon>
        <taxon>Actinomycetota</taxon>
        <taxon>Actinomycetes</taxon>
        <taxon>Mycobacteriales</taxon>
        <taxon>Nocardiaceae</taxon>
        <taxon>Nocardia</taxon>
    </lineage>
</organism>
<accession>A0A846XNJ2</accession>
<feature type="compositionally biased region" description="Gly residues" evidence="1">
    <location>
        <begin position="540"/>
        <end position="552"/>
    </location>
</feature>
<feature type="compositionally biased region" description="Polar residues" evidence="1">
    <location>
        <begin position="593"/>
        <end position="603"/>
    </location>
</feature>
<feature type="region of interest" description="Disordered" evidence="1">
    <location>
        <begin position="307"/>
        <end position="327"/>
    </location>
</feature>
<dbReference type="RefSeq" id="WP_157112665.1">
    <property type="nucleotide sequence ID" value="NZ_JAAXOO010000007.1"/>
</dbReference>
<feature type="compositionally biased region" description="Basic and acidic residues" evidence="1">
    <location>
        <begin position="371"/>
        <end position="397"/>
    </location>
</feature>
<feature type="compositionally biased region" description="Acidic residues" evidence="1">
    <location>
        <begin position="398"/>
        <end position="426"/>
    </location>
</feature>
<evidence type="ECO:0000256" key="1">
    <source>
        <dbReference type="SAM" id="MobiDB-lite"/>
    </source>
</evidence>
<feature type="compositionally biased region" description="Low complexity" evidence="1">
    <location>
        <begin position="513"/>
        <end position="534"/>
    </location>
</feature>
<sequence>MTNYYVYNEEGKQETPDERPTSGFYYEQDDVGEEVTLCEIDPQTGERVVVETFEAGEADYLVTKGGYAYEKTVEDTELDWNFSGSRPRDVDVFAADTSKRRVEDDPDSAVNHFGITTFGDGYGEYAAKDSKDIYAFNEETGKYEAADYSQFPLKIWVPKGTEGVDPSPVLVDKIGAANFYLGWLSRQMGTGDINKPEYIIDPEGKKKDLDEYLDTAFFNDIAASGETADSELTTATELADLVAEVELIDETFGAKVLEIDRNNHEKYTELFNKVSAINEAMVYSLMGSYTFEAESLDKSGVENLAGSAGSGLTDAENDAAEDAEDDIKLTDPGIQNIVEELELYEILARGVADCTTIVDQYATQMEALAEEHPDQAHKVDDGDWHDGNDPLSEKPGEPEPEPEPETEPEPEPGPEPEPEPGPEPEPDPGPGTSDTEFDGSEETGEETADNNTDADTELAALGEEFSSIVGDSESTEQGAETGDLLGGGEEGESSSLEDRVMEYINGDTGTQSPGTAAQAMQQPQQPSPGMDPMSLAMLSGMGGQGGLFGGGDKGGEQDKDRDKDKDRDEERRNQNRQVPGAPQQSPGVAVATDQGTATAQHVVTASPDAGPPPVVSTPGTTTPWTPPGGVPGTDDIPVPQATGDALARQVGNPALDAGTAYAGTPGEQTVEKPWQVVDVSALRTGDVIAWENHSAVVVDNGNGPQYLENGQLVPLNQSNLDHPQYGKYQNYFHPTGLDSAGAMNMQVPEAPTGLPEPKITQSQPPDPPPIQGPEQA</sequence>